<evidence type="ECO:0000256" key="2">
    <source>
        <dbReference type="ARBA" id="ARBA00022723"/>
    </source>
</evidence>
<dbReference type="Gene3D" id="3.100.10.20">
    <property type="entry name" value="CRISPR-associated endonuclease Cas1, N-terminal domain"/>
    <property type="match status" value="1"/>
</dbReference>
<accession>A0A133KED0</accession>
<dbReference type="InterPro" id="IPR042206">
    <property type="entry name" value="CRISPR-assoc_Cas1_C"/>
</dbReference>
<dbReference type="PANTHER" id="PTHR34353:SF2">
    <property type="entry name" value="CRISPR-ASSOCIATED ENDONUCLEASE CAS1 1"/>
    <property type="match status" value="1"/>
</dbReference>
<keyword evidence="8 10" id="KW-0464">Manganese</keyword>
<dbReference type="GO" id="GO:0051607">
    <property type="term" value="P:defense response to virus"/>
    <property type="evidence" value="ECO:0007669"/>
    <property type="project" value="UniProtKB-UniRule"/>
</dbReference>
<keyword evidence="12" id="KW-1185">Reference proteome</keyword>
<dbReference type="InterPro" id="IPR050646">
    <property type="entry name" value="Cas1"/>
</dbReference>
<dbReference type="GO" id="GO:0016787">
    <property type="term" value="F:hydrolase activity"/>
    <property type="evidence" value="ECO:0007669"/>
    <property type="project" value="UniProtKB-KW"/>
</dbReference>
<dbReference type="PATRIC" id="fig|33036.3.peg.1093"/>
<evidence type="ECO:0000256" key="4">
    <source>
        <dbReference type="ARBA" id="ARBA00022801"/>
    </source>
</evidence>
<dbReference type="GO" id="GO:0004520">
    <property type="term" value="F:DNA endonuclease activity"/>
    <property type="evidence" value="ECO:0007669"/>
    <property type="project" value="InterPro"/>
</dbReference>
<keyword evidence="6 10" id="KW-0051">Antiviral defense</keyword>
<keyword evidence="2 10" id="KW-0479">Metal-binding</keyword>
<dbReference type="NCBIfam" id="TIGR00287">
    <property type="entry name" value="cas1"/>
    <property type="match status" value="1"/>
</dbReference>
<keyword evidence="4 10" id="KW-0378">Hydrolase</keyword>
<comment type="similarity">
    <text evidence="10">Belongs to the CRISPR-associated endonuclease Cas1 family.</text>
</comment>
<dbReference type="NCBIfam" id="TIGR03639">
    <property type="entry name" value="cas1_NMENI"/>
    <property type="match status" value="1"/>
</dbReference>
<feature type="binding site" evidence="10">
    <location>
        <position position="219"/>
    </location>
    <ligand>
        <name>Mn(2+)</name>
        <dbReference type="ChEBI" id="CHEBI:29035"/>
    </ligand>
</feature>
<comment type="function">
    <text evidence="10">CRISPR (clustered regularly interspaced short palindromic repeat), is an adaptive immune system that provides protection against mobile genetic elements (viruses, transposable elements and conjugative plasmids). CRISPR clusters contain spacers, sequences complementary to antecedent mobile elements, and target invading nucleic acids. CRISPR clusters are transcribed and processed into CRISPR RNA (crRNA). Acts as a dsDNA endonuclease. Involved in the integration of spacer DNA into the CRISPR cassette.</text>
</comment>
<protein>
    <recommendedName>
        <fullName evidence="10">CRISPR-associated endonuclease Cas1</fullName>
        <ecNumber evidence="10">3.1.-.-</ecNumber>
    </recommendedName>
</protein>
<evidence type="ECO:0000256" key="5">
    <source>
        <dbReference type="ARBA" id="ARBA00022842"/>
    </source>
</evidence>
<reference evidence="12" key="1">
    <citation type="submission" date="2016-01" db="EMBL/GenBank/DDBJ databases">
        <authorList>
            <person name="Mitreva M."/>
            <person name="Pepin K.H."/>
            <person name="Mihindukulasuriya K.A."/>
            <person name="Fulton R."/>
            <person name="Fronick C."/>
            <person name="O'Laughlin M."/>
            <person name="Miner T."/>
            <person name="Herter B."/>
            <person name="Rosa B.A."/>
            <person name="Cordes M."/>
            <person name="Tomlinson C."/>
            <person name="Wollam A."/>
            <person name="Palsikar V.B."/>
            <person name="Mardis E.R."/>
            <person name="Wilson R.K."/>
        </authorList>
    </citation>
    <scope>NUCLEOTIDE SEQUENCE [LARGE SCALE GENOMIC DNA]</scope>
    <source>
        <strain evidence="12">MJR8151</strain>
    </source>
</reference>
<dbReference type="InterPro" id="IPR042211">
    <property type="entry name" value="CRISPR-assoc_Cas1_N"/>
</dbReference>
<dbReference type="EC" id="3.1.-.-" evidence="10"/>
<dbReference type="InterPro" id="IPR019855">
    <property type="entry name" value="CRISPR-assoc_Cas1_NMENI"/>
</dbReference>
<dbReference type="GO" id="GO:0043571">
    <property type="term" value="P:maintenance of CRISPR repeat elements"/>
    <property type="evidence" value="ECO:0007669"/>
    <property type="project" value="UniProtKB-UniRule"/>
</dbReference>
<dbReference type="GO" id="GO:0046872">
    <property type="term" value="F:metal ion binding"/>
    <property type="evidence" value="ECO:0007669"/>
    <property type="project" value="UniProtKB-UniRule"/>
</dbReference>
<evidence type="ECO:0000256" key="1">
    <source>
        <dbReference type="ARBA" id="ARBA00022722"/>
    </source>
</evidence>
<evidence type="ECO:0000256" key="6">
    <source>
        <dbReference type="ARBA" id="ARBA00023118"/>
    </source>
</evidence>
<feature type="binding site" evidence="10">
    <location>
        <position position="148"/>
    </location>
    <ligand>
        <name>Mn(2+)</name>
        <dbReference type="ChEBI" id="CHEBI:29035"/>
    </ligand>
</feature>
<dbReference type="InterPro" id="IPR002729">
    <property type="entry name" value="CRISPR-assoc_Cas1"/>
</dbReference>
<dbReference type="Gene3D" id="1.20.120.920">
    <property type="entry name" value="CRISPR-associated endonuclease Cas1, C-terminal domain"/>
    <property type="match status" value="1"/>
</dbReference>
<dbReference type="RefSeq" id="WP_060929448.1">
    <property type="nucleotide sequence ID" value="NZ_KQ955280.1"/>
</dbReference>
<proteinExistence type="inferred from homology"/>
<dbReference type="HAMAP" id="MF_01470">
    <property type="entry name" value="Cas1"/>
    <property type="match status" value="1"/>
</dbReference>
<dbReference type="GO" id="GO:0003677">
    <property type="term" value="F:DNA binding"/>
    <property type="evidence" value="ECO:0007669"/>
    <property type="project" value="UniProtKB-KW"/>
</dbReference>
<keyword evidence="1 10" id="KW-0540">Nuclease</keyword>
<dbReference type="Pfam" id="PF01867">
    <property type="entry name" value="Cas_Cas1"/>
    <property type="match status" value="1"/>
</dbReference>
<feature type="binding site" evidence="10">
    <location>
        <position position="204"/>
    </location>
    <ligand>
        <name>Mn(2+)</name>
        <dbReference type="ChEBI" id="CHEBI:29035"/>
    </ligand>
</feature>
<evidence type="ECO:0000256" key="8">
    <source>
        <dbReference type="ARBA" id="ARBA00023211"/>
    </source>
</evidence>
<evidence type="ECO:0000313" key="11">
    <source>
        <dbReference type="EMBL" id="KWZ77896.1"/>
    </source>
</evidence>
<sequence length="292" mass="34295">MTWRTVVISKRSKLFLKMGHMIVRDFENNISRIYLKDISHIIVTTTEASITLALINEIQKQKIKLIICDERGNPSAELSSYYNSYNSSEKIRAQIRWTSDIKGEVWKRIVEEKIKNQMHLLKSFRLEKSNLLEGYLGQVEIFDSTNREAHAAKVYFNSLFGNDFSRNDDTNLNANLNYGYSIILSAINRCVVSMGYLTQLGIFHENIYNQFNLSSDLIEPWRPMVDREVLDMDYNRFEKCHKKRLINLLNKKVKIDQKEWYFNQACHIYCKSIVDALNNKDTSTMLFPAYEL</sequence>
<evidence type="ECO:0000256" key="3">
    <source>
        <dbReference type="ARBA" id="ARBA00022759"/>
    </source>
</evidence>
<dbReference type="STRING" id="33036.HMPREF3200_01105"/>
<dbReference type="EMBL" id="LRPM01000041">
    <property type="protein sequence ID" value="KWZ77896.1"/>
    <property type="molecule type" value="Genomic_DNA"/>
</dbReference>
<keyword evidence="3 10" id="KW-0255">Endonuclease</keyword>
<comment type="subunit">
    <text evidence="9 10">Homodimer, forms a heterotetramer with a Cas2 homodimer.</text>
</comment>
<evidence type="ECO:0000256" key="10">
    <source>
        <dbReference type="HAMAP-Rule" id="MF_01470"/>
    </source>
</evidence>
<dbReference type="OrthoDB" id="9803119at2"/>
<dbReference type="PANTHER" id="PTHR34353">
    <property type="entry name" value="CRISPR-ASSOCIATED ENDONUCLEASE CAS1 1"/>
    <property type="match status" value="1"/>
</dbReference>
<gene>
    <name evidence="10" type="primary">cas1</name>
    <name evidence="11" type="ORF">HMPREF3200_01105</name>
</gene>
<organism evidence="11 12">
    <name type="scientific">Anaerococcus tetradius</name>
    <dbReference type="NCBI Taxonomy" id="33036"/>
    <lineage>
        <taxon>Bacteria</taxon>
        <taxon>Bacillati</taxon>
        <taxon>Bacillota</taxon>
        <taxon>Tissierellia</taxon>
        <taxon>Tissierellales</taxon>
        <taxon>Peptoniphilaceae</taxon>
        <taxon>Anaerococcus</taxon>
    </lineage>
</organism>
<keyword evidence="5 10" id="KW-0460">Magnesium</keyword>
<comment type="cofactor">
    <cofactor evidence="10">
        <name>Mg(2+)</name>
        <dbReference type="ChEBI" id="CHEBI:18420"/>
    </cofactor>
    <cofactor evidence="10">
        <name>Mn(2+)</name>
        <dbReference type="ChEBI" id="CHEBI:29035"/>
    </cofactor>
</comment>
<evidence type="ECO:0000256" key="9">
    <source>
        <dbReference type="ARBA" id="ARBA00038592"/>
    </source>
</evidence>
<dbReference type="Proteomes" id="UP000070383">
    <property type="component" value="Unassembled WGS sequence"/>
</dbReference>
<comment type="caution">
    <text evidence="11">The sequence shown here is derived from an EMBL/GenBank/DDBJ whole genome shotgun (WGS) entry which is preliminary data.</text>
</comment>
<name>A0A133KED0_9FIRM</name>
<keyword evidence="7 10" id="KW-0238">DNA-binding</keyword>
<evidence type="ECO:0000313" key="12">
    <source>
        <dbReference type="Proteomes" id="UP000070383"/>
    </source>
</evidence>
<dbReference type="AlphaFoldDB" id="A0A133KED0"/>
<evidence type="ECO:0000256" key="7">
    <source>
        <dbReference type="ARBA" id="ARBA00023125"/>
    </source>
</evidence>